<dbReference type="AlphaFoldDB" id="A0A2N9Y7H2"/>
<evidence type="ECO:0000313" key="2">
    <source>
        <dbReference type="Proteomes" id="UP000231094"/>
    </source>
</evidence>
<reference evidence="1 2" key="1">
    <citation type="journal article" date="2017" name="MBio">
        <title>Type VI secretion-mediated competition in the bee gut microbiome.</title>
        <authorList>
            <person name="Steele M.I."/>
            <person name="Kwong W.K."/>
            <person name="Powell J.E."/>
            <person name="Whiteley M."/>
            <person name="Moran N.A."/>
        </authorList>
    </citation>
    <scope>NUCLEOTIDE SEQUENCE [LARGE SCALE GENOMIC DNA]</scope>
    <source>
        <strain evidence="1 2">PEB0171</strain>
    </source>
</reference>
<dbReference type="EMBL" id="MEIV01000007">
    <property type="protein sequence ID" value="PIT65193.1"/>
    <property type="molecule type" value="Genomic_DNA"/>
</dbReference>
<dbReference type="RefSeq" id="WP_100117198.1">
    <property type="nucleotide sequence ID" value="NZ_MEIV01000007.1"/>
</dbReference>
<dbReference type="Proteomes" id="UP000231094">
    <property type="component" value="Unassembled WGS sequence"/>
</dbReference>
<protein>
    <recommendedName>
        <fullName evidence="3">DUF695 domain-containing protein</fullName>
    </recommendedName>
</protein>
<accession>A0A2N9Y7H2</accession>
<gene>
    <name evidence="1" type="ORF">BHC47_01720</name>
</gene>
<name>A0A2N9Y7H2_9NEIS</name>
<organism evidence="1 2">
    <name type="scientific">Snodgrassella alvi</name>
    <dbReference type="NCBI Taxonomy" id="1196083"/>
    <lineage>
        <taxon>Bacteria</taxon>
        <taxon>Pseudomonadati</taxon>
        <taxon>Pseudomonadota</taxon>
        <taxon>Betaproteobacteria</taxon>
        <taxon>Neisseriales</taxon>
        <taxon>Neisseriaceae</taxon>
        <taxon>Snodgrassella</taxon>
    </lineage>
</organism>
<evidence type="ECO:0008006" key="3">
    <source>
        <dbReference type="Google" id="ProtNLM"/>
    </source>
</evidence>
<proteinExistence type="predicted"/>
<sequence length="294" mass="34136">MENLNNLLIDNQLNVIAELTRGDKKNHKIIFTAEGRIEQFELVIRIVKHAPDLNFFEIEAFRTRVENLDAFSITHHDHSFSLSPADLLIYHHEEYRKVSLEIAFGKTIPEEMKQIAKSTAFILLDHALGEYDFAIKIGCVNFLEIPKEATAVPLNEFVTVFDQLWQDKLRHTGIFPLSDKEDRWNVFEISDQNDPDNKRLVQRNETADVDSKENLSLVYELEDTINPALRFNKQGIHCQNTFYQGVRPMLWHVQDKQSAIALAQRLADQYKTLSVKIECEFDPGCSQYLSWVEK</sequence>
<evidence type="ECO:0000313" key="1">
    <source>
        <dbReference type="EMBL" id="PIT65193.1"/>
    </source>
</evidence>
<comment type="caution">
    <text evidence="1">The sequence shown here is derived from an EMBL/GenBank/DDBJ whole genome shotgun (WGS) entry which is preliminary data.</text>
</comment>